<sequence length="268" mass="30207">MGQGKDRNEPCHCGSGKKQKKCCADKKPRETSLLMDMGEKKVINRLKFDKKGQVTLLTDEVTQIPKTAKLIRSLKKNKNKGIKQIFNVPQDTSDMRLDLSSILLVDFVYFIDTNTTAEKINGKYMSVSVVHIYKIQGEELIGIDSITKNFSHEEKGIGEKIGIIELLKLLDPQTKPWDVIPPKITIITDHDLGNLAKYNSGELPLSIEHNVYLPPNIQLAYASADKRNDSVLNKIISQCDQEATKTLHNRRSKRSSLNNRDKLGHGQI</sequence>
<dbReference type="SUPFAM" id="SSF103642">
    <property type="entry name" value="Sec-C motif"/>
    <property type="match status" value="1"/>
</dbReference>
<feature type="region of interest" description="Disordered" evidence="1">
    <location>
        <begin position="1"/>
        <end position="20"/>
    </location>
</feature>
<reference evidence="3" key="1">
    <citation type="submission" date="2017-09" db="EMBL/GenBank/DDBJ databases">
        <title>Depth-based differentiation of microbial function through sediment-hosted aquifers and enrichment of novel symbionts in the deep terrestrial subsurface.</title>
        <authorList>
            <person name="Probst A.J."/>
            <person name="Ladd B."/>
            <person name="Jarett J.K."/>
            <person name="Geller-Mcgrath D.E."/>
            <person name="Sieber C.M.K."/>
            <person name="Emerson J.B."/>
            <person name="Anantharaman K."/>
            <person name="Thomas B.C."/>
            <person name="Malmstrom R."/>
            <person name="Stieglmeier M."/>
            <person name="Klingl A."/>
            <person name="Woyke T."/>
            <person name="Ryan C.M."/>
            <person name="Banfield J.F."/>
        </authorList>
    </citation>
    <scope>NUCLEOTIDE SEQUENCE [LARGE SCALE GENOMIC DNA]</scope>
</reference>
<evidence type="ECO:0000256" key="1">
    <source>
        <dbReference type="SAM" id="MobiDB-lite"/>
    </source>
</evidence>
<dbReference type="EMBL" id="PFRH01000150">
    <property type="protein sequence ID" value="PJC52044.1"/>
    <property type="molecule type" value="Genomic_DNA"/>
</dbReference>
<dbReference type="Pfam" id="PF02810">
    <property type="entry name" value="SEC-C"/>
    <property type="match status" value="1"/>
</dbReference>
<feature type="compositionally biased region" description="Basic and acidic residues" evidence="1">
    <location>
        <begin position="259"/>
        <end position="268"/>
    </location>
</feature>
<comment type="caution">
    <text evidence="2">The sequence shown here is derived from an EMBL/GenBank/DDBJ whole genome shotgun (WGS) entry which is preliminary data.</text>
</comment>
<evidence type="ECO:0000313" key="2">
    <source>
        <dbReference type="EMBL" id="PJC52044.1"/>
    </source>
</evidence>
<dbReference type="AlphaFoldDB" id="A0A2M8F8H2"/>
<dbReference type="Proteomes" id="UP000231456">
    <property type="component" value="Unassembled WGS sequence"/>
</dbReference>
<gene>
    <name evidence="2" type="ORF">CO030_04975</name>
</gene>
<accession>A0A2M8F8H2</accession>
<organism evidence="2 3">
    <name type="scientific">Candidatus Magasanikbacteria bacterium CG_4_9_14_0_2_um_filter_42_11</name>
    <dbReference type="NCBI Taxonomy" id="1974643"/>
    <lineage>
        <taxon>Bacteria</taxon>
        <taxon>Candidatus Magasanikiibacteriota</taxon>
    </lineage>
</organism>
<proteinExistence type="predicted"/>
<name>A0A2M8F8H2_9BACT</name>
<protein>
    <submittedName>
        <fullName evidence="2">Uncharacterized protein</fullName>
    </submittedName>
</protein>
<evidence type="ECO:0000313" key="3">
    <source>
        <dbReference type="Proteomes" id="UP000231456"/>
    </source>
</evidence>
<feature type="region of interest" description="Disordered" evidence="1">
    <location>
        <begin position="243"/>
        <end position="268"/>
    </location>
</feature>
<dbReference type="InterPro" id="IPR004027">
    <property type="entry name" value="SEC_C_motif"/>
</dbReference>
<feature type="compositionally biased region" description="Basic and acidic residues" evidence="1">
    <location>
        <begin position="1"/>
        <end position="10"/>
    </location>
</feature>